<sequence length="368" mass="40956">MAAVATGSATAEILDRALSGERLSDDDAITLLRSRDLIAIGRAANEMRSRKVDPSRVTFIIDRNINYTNICKTDCDFCAFYRSPGDGGEGYLLPKPIIFKKIEETLALGGTGVLMQGGHHPDLGIDYYEDLFKSIKERYPIHLHALSPPEIQHISRASKLTVPDVLTRLRDAGLDSIPGGGAEILVDRVRAIIAPKKTKSAEWLGIMRQAHRLGMSTTATMMYGHVETLEERVEHMRKVRELQDETRGFRAFISWTFQDDGNRVAELVPPESRPTSFDYLLTQAVSRLFLDNVDHIQSSWVTQGMKVGQVALEFGADDLGSIMIEENVVSAAGTTYRASAEDFARTIRALGKTPVQRDTLYRDVKVWS</sequence>
<name>A0A6J6QHE8_9ZZZZ</name>
<evidence type="ECO:0000256" key="1">
    <source>
        <dbReference type="ARBA" id="ARBA00001966"/>
    </source>
</evidence>
<keyword evidence="2" id="KW-0004">4Fe-4S</keyword>
<evidence type="ECO:0000256" key="4">
    <source>
        <dbReference type="ARBA" id="ARBA00022723"/>
    </source>
</evidence>
<evidence type="ECO:0000256" key="2">
    <source>
        <dbReference type="ARBA" id="ARBA00022485"/>
    </source>
</evidence>
<dbReference type="Gene3D" id="3.20.20.70">
    <property type="entry name" value="Aldolase class I"/>
    <property type="match status" value="1"/>
</dbReference>
<keyword evidence="4" id="KW-0479">Metal-binding</keyword>
<reference evidence="8" key="1">
    <citation type="submission" date="2020-05" db="EMBL/GenBank/DDBJ databases">
        <authorList>
            <person name="Chiriac C."/>
            <person name="Salcher M."/>
            <person name="Ghai R."/>
            <person name="Kavagutti S V."/>
        </authorList>
    </citation>
    <scope>NUCLEOTIDE SEQUENCE</scope>
</reference>
<evidence type="ECO:0000256" key="5">
    <source>
        <dbReference type="ARBA" id="ARBA00023004"/>
    </source>
</evidence>
<dbReference type="GO" id="GO:0051539">
    <property type="term" value="F:4 iron, 4 sulfur cluster binding"/>
    <property type="evidence" value="ECO:0007669"/>
    <property type="project" value="UniProtKB-KW"/>
</dbReference>
<feature type="domain" description="Radical SAM core" evidence="7">
    <location>
        <begin position="57"/>
        <end position="290"/>
    </location>
</feature>
<dbReference type="SMART" id="SM00729">
    <property type="entry name" value="Elp3"/>
    <property type="match status" value="1"/>
</dbReference>
<proteinExistence type="inferred from homology"/>
<dbReference type="PANTHER" id="PTHR43076:SF1">
    <property type="entry name" value="LIPOYL SYNTHASE 2"/>
    <property type="match status" value="1"/>
</dbReference>
<dbReference type="InterPro" id="IPR022431">
    <property type="entry name" value="Cyclic_DHFL_synthase_mqnC"/>
</dbReference>
<dbReference type="Pfam" id="PF04055">
    <property type="entry name" value="Radical_SAM"/>
    <property type="match status" value="1"/>
</dbReference>
<gene>
    <name evidence="8" type="ORF">UFOPK2399_01743</name>
</gene>
<dbReference type="EMBL" id="CAEZXP010000007">
    <property type="protein sequence ID" value="CAB4707124.1"/>
    <property type="molecule type" value="Genomic_DNA"/>
</dbReference>
<dbReference type="SFLD" id="SFLDF00343">
    <property type="entry name" value="aminofutalosine_synthase_(mqnE"/>
    <property type="match status" value="1"/>
</dbReference>
<dbReference type="SFLD" id="SFLDG01389">
    <property type="entry name" value="menaquinone_synthsis_involved"/>
    <property type="match status" value="1"/>
</dbReference>
<dbReference type="Pfam" id="PF19288">
    <property type="entry name" value="CofH_C"/>
    <property type="match status" value="1"/>
</dbReference>
<keyword evidence="5" id="KW-0408">Iron</keyword>
<dbReference type="InterPro" id="IPR045567">
    <property type="entry name" value="CofH/MnqC-like_C"/>
</dbReference>
<dbReference type="GO" id="GO:0009234">
    <property type="term" value="P:menaquinone biosynthetic process"/>
    <property type="evidence" value="ECO:0007669"/>
    <property type="project" value="InterPro"/>
</dbReference>
<dbReference type="NCBIfam" id="TIGR00423">
    <property type="entry name" value="CofH family radical SAM protein"/>
    <property type="match status" value="1"/>
</dbReference>
<dbReference type="SFLD" id="SFLDG01064">
    <property type="entry name" value="F420__menaquinone_cofactor_bio"/>
    <property type="match status" value="1"/>
</dbReference>
<dbReference type="InterPro" id="IPR007197">
    <property type="entry name" value="rSAM"/>
</dbReference>
<dbReference type="PROSITE" id="PS51918">
    <property type="entry name" value="RADICAL_SAM"/>
    <property type="match status" value="1"/>
</dbReference>
<evidence type="ECO:0000256" key="6">
    <source>
        <dbReference type="ARBA" id="ARBA00023014"/>
    </source>
</evidence>
<dbReference type="InterPro" id="IPR034405">
    <property type="entry name" value="F420"/>
</dbReference>
<accession>A0A6J6QHE8</accession>
<protein>
    <submittedName>
        <fullName evidence="8">Unannotated protein</fullName>
    </submittedName>
</protein>
<keyword evidence="6" id="KW-0411">Iron-sulfur</keyword>
<dbReference type="GO" id="GO:0044689">
    <property type="term" value="F:7,8-didemethyl-8-hydroxy-5-deazariboflavin synthase activity"/>
    <property type="evidence" value="ECO:0007669"/>
    <property type="project" value="TreeGrafter"/>
</dbReference>
<dbReference type="SUPFAM" id="SSF102114">
    <property type="entry name" value="Radical SAM enzymes"/>
    <property type="match status" value="1"/>
</dbReference>
<dbReference type="GO" id="GO:0016765">
    <property type="term" value="F:transferase activity, transferring alkyl or aryl (other than methyl) groups"/>
    <property type="evidence" value="ECO:0007669"/>
    <property type="project" value="InterPro"/>
</dbReference>
<evidence type="ECO:0000313" key="8">
    <source>
        <dbReference type="EMBL" id="CAB4707124.1"/>
    </source>
</evidence>
<organism evidence="8">
    <name type="scientific">freshwater metagenome</name>
    <dbReference type="NCBI Taxonomy" id="449393"/>
    <lineage>
        <taxon>unclassified sequences</taxon>
        <taxon>metagenomes</taxon>
        <taxon>ecological metagenomes</taxon>
    </lineage>
</organism>
<dbReference type="InterPro" id="IPR058240">
    <property type="entry name" value="rSAM_sf"/>
</dbReference>
<dbReference type="InterPro" id="IPR013785">
    <property type="entry name" value="Aldolase_TIM"/>
</dbReference>
<keyword evidence="3" id="KW-0949">S-adenosyl-L-methionine</keyword>
<dbReference type="InterPro" id="IPR006638">
    <property type="entry name" value="Elp3/MiaA/NifB-like_rSAM"/>
</dbReference>
<dbReference type="NCBIfam" id="TIGR03699">
    <property type="entry name" value="menaquin_MqnC"/>
    <property type="match status" value="1"/>
</dbReference>
<comment type="cofactor">
    <cofactor evidence="1">
        <name>[4Fe-4S] cluster</name>
        <dbReference type="ChEBI" id="CHEBI:49883"/>
    </cofactor>
</comment>
<evidence type="ECO:0000256" key="3">
    <source>
        <dbReference type="ARBA" id="ARBA00022691"/>
    </source>
</evidence>
<dbReference type="SFLD" id="SFLDF00342">
    <property type="entry name" value="cyclic_dehypoxanthine_futalosi"/>
    <property type="match status" value="1"/>
</dbReference>
<evidence type="ECO:0000259" key="7">
    <source>
        <dbReference type="PROSITE" id="PS51918"/>
    </source>
</evidence>
<dbReference type="PANTHER" id="PTHR43076">
    <property type="entry name" value="FO SYNTHASE (COFH)"/>
    <property type="match status" value="1"/>
</dbReference>
<dbReference type="GO" id="GO:0046872">
    <property type="term" value="F:metal ion binding"/>
    <property type="evidence" value="ECO:0007669"/>
    <property type="project" value="UniProtKB-KW"/>
</dbReference>
<dbReference type="CDD" id="cd01335">
    <property type="entry name" value="Radical_SAM"/>
    <property type="match status" value="1"/>
</dbReference>
<dbReference type="AlphaFoldDB" id="A0A6J6QHE8"/>
<dbReference type="SFLD" id="SFLDS00029">
    <property type="entry name" value="Radical_SAM"/>
    <property type="match status" value="1"/>
</dbReference>
<dbReference type="InterPro" id="IPR020050">
    <property type="entry name" value="FO_synthase_su2"/>
</dbReference>
<dbReference type="HAMAP" id="MF_00992">
    <property type="entry name" value="MqnC"/>
    <property type="match status" value="1"/>
</dbReference>
<dbReference type="PIRSF" id="PIRSF004762">
    <property type="entry name" value="CHP00423"/>
    <property type="match status" value="1"/>
</dbReference>